<protein>
    <submittedName>
        <fullName evidence="1">Uncharacterized protein</fullName>
    </submittedName>
</protein>
<proteinExistence type="predicted"/>
<evidence type="ECO:0000313" key="1">
    <source>
        <dbReference type="EMBL" id="KKP59730.1"/>
    </source>
</evidence>
<sequence length="46" mass="5354">MDKDSIKVDLLKIKIKDLISRKIVEILVDKKLPFKQIQDMAVDITD</sequence>
<reference evidence="1 2" key="1">
    <citation type="journal article" date="2015" name="Nature">
        <title>rRNA introns, odd ribosomes, and small enigmatic genomes across a large radiation of phyla.</title>
        <authorList>
            <person name="Brown C.T."/>
            <person name="Hug L.A."/>
            <person name="Thomas B.C."/>
            <person name="Sharon I."/>
            <person name="Castelle C.J."/>
            <person name="Singh A."/>
            <person name="Wilkins M.J."/>
            <person name="Williams K.H."/>
            <person name="Banfield J.F."/>
        </authorList>
    </citation>
    <scope>NUCLEOTIDE SEQUENCE [LARGE SCALE GENOMIC DNA]</scope>
</reference>
<feature type="non-terminal residue" evidence="1">
    <location>
        <position position="46"/>
    </location>
</feature>
<dbReference type="STRING" id="1618477.UR54_C0024G0001"/>
<comment type="caution">
    <text evidence="1">The sequence shown here is derived from an EMBL/GenBank/DDBJ whole genome shotgun (WGS) entry which is preliminary data.</text>
</comment>
<evidence type="ECO:0000313" key="2">
    <source>
        <dbReference type="Proteomes" id="UP000034688"/>
    </source>
</evidence>
<organism evidence="1 2">
    <name type="scientific">Candidatus Roizmanbacteria bacterium GW2011_GWA2_34_18</name>
    <dbReference type="NCBI Taxonomy" id="1618477"/>
    <lineage>
        <taxon>Bacteria</taxon>
        <taxon>Candidatus Roizmaniibacteriota</taxon>
    </lineage>
</organism>
<name>A0A0G0D8V2_9BACT</name>
<dbReference type="EMBL" id="LBPP01000024">
    <property type="protein sequence ID" value="KKP59730.1"/>
    <property type="molecule type" value="Genomic_DNA"/>
</dbReference>
<dbReference type="AlphaFoldDB" id="A0A0G0D8V2"/>
<accession>A0A0G0D8V2</accession>
<gene>
    <name evidence="1" type="ORF">UR54_C0024G0001</name>
</gene>
<dbReference type="Proteomes" id="UP000034688">
    <property type="component" value="Unassembled WGS sequence"/>
</dbReference>